<proteinExistence type="inferred from homology"/>
<accession>A0ABV6JTJ7</accession>
<evidence type="ECO:0000256" key="2">
    <source>
        <dbReference type="ARBA" id="ARBA00022475"/>
    </source>
</evidence>
<evidence type="ECO:0000256" key="10">
    <source>
        <dbReference type="ARBA" id="ARBA00035120"/>
    </source>
</evidence>
<comment type="subcellular location">
    <subcellularLocation>
        <location evidence="1 12">Cell membrane</location>
        <topology evidence="1 12">Multi-pass membrane protein</topology>
    </subcellularLocation>
</comment>
<keyword evidence="6 12" id="KW-0915">Sodium</keyword>
<evidence type="ECO:0000313" key="13">
    <source>
        <dbReference type="EMBL" id="MFC0409046.1"/>
    </source>
</evidence>
<dbReference type="InterPro" id="IPR003691">
    <property type="entry name" value="FluC"/>
</dbReference>
<dbReference type="PANTHER" id="PTHR28259">
    <property type="entry name" value="FLUORIDE EXPORT PROTEIN 1-RELATED"/>
    <property type="match status" value="1"/>
</dbReference>
<keyword evidence="12" id="KW-0479">Metal-binding</keyword>
<comment type="function">
    <text evidence="12">Fluoride-specific ion channel. Important for reducing fluoride concentration in the cell, thus reducing its toxicity.</text>
</comment>
<feature type="binding site" evidence="12">
    <location>
        <position position="83"/>
    </location>
    <ligand>
        <name>Na(+)</name>
        <dbReference type="ChEBI" id="CHEBI:29101"/>
        <note>structural</note>
    </ligand>
</feature>
<evidence type="ECO:0000256" key="11">
    <source>
        <dbReference type="ARBA" id="ARBA00035585"/>
    </source>
</evidence>
<feature type="transmembrane region" description="Helical" evidence="12">
    <location>
        <begin position="102"/>
        <end position="122"/>
    </location>
</feature>
<protein>
    <recommendedName>
        <fullName evidence="12">Fluoride-specific ion channel FluC</fullName>
    </recommendedName>
</protein>
<comment type="catalytic activity">
    <reaction evidence="11">
        <text>fluoride(in) = fluoride(out)</text>
        <dbReference type="Rhea" id="RHEA:76159"/>
        <dbReference type="ChEBI" id="CHEBI:17051"/>
    </reaction>
    <physiologicalReaction direction="left-to-right" evidence="11">
        <dbReference type="Rhea" id="RHEA:76160"/>
    </physiologicalReaction>
</comment>
<evidence type="ECO:0000256" key="9">
    <source>
        <dbReference type="ARBA" id="ARBA00023303"/>
    </source>
</evidence>
<keyword evidence="2 12" id="KW-1003">Cell membrane</keyword>
<organism evidence="13 14">
    <name type="scientific">Roseomonas elaeocarpi</name>
    <dbReference type="NCBI Taxonomy" id="907779"/>
    <lineage>
        <taxon>Bacteria</taxon>
        <taxon>Pseudomonadati</taxon>
        <taxon>Pseudomonadota</taxon>
        <taxon>Alphaproteobacteria</taxon>
        <taxon>Acetobacterales</taxon>
        <taxon>Roseomonadaceae</taxon>
        <taxon>Roseomonas</taxon>
    </lineage>
</organism>
<evidence type="ECO:0000256" key="3">
    <source>
        <dbReference type="ARBA" id="ARBA00022519"/>
    </source>
</evidence>
<sequence>MTPFAPQLLALVALGGAIGSIARYAVGILAIRWLGAGFPWGTMAVNVAGSAIIGLLGGAIASGLPMSNEMRLLAITGFLGGFTTFSSFSLDTGTLFLRSPVLAAGYVALTLAGGLLAFALTFEAMRRSYSP</sequence>
<name>A0ABV6JTJ7_9PROT</name>
<comment type="similarity">
    <text evidence="10 12">Belongs to the fluoride channel Fluc/FEX (TC 1.A.43) family.</text>
</comment>
<keyword evidence="7 12" id="KW-0406">Ion transport</keyword>
<keyword evidence="9 12" id="KW-0407">Ion channel</keyword>
<evidence type="ECO:0000256" key="8">
    <source>
        <dbReference type="ARBA" id="ARBA00023136"/>
    </source>
</evidence>
<keyword evidence="14" id="KW-1185">Reference proteome</keyword>
<keyword evidence="3" id="KW-0997">Cell inner membrane</keyword>
<keyword evidence="8 12" id="KW-0472">Membrane</keyword>
<evidence type="ECO:0000256" key="1">
    <source>
        <dbReference type="ARBA" id="ARBA00004651"/>
    </source>
</evidence>
<dbReference type="Proteomes" id="UP001589865">
    <property type="component" value="Unassembled WGS sequence"/>
</dbReference>
<keyword evidence="4 12" id="KW-0812">Transmembrane</keyword>
<reference evidence="13 14" key="1">
    <citation type="submission" date="2024-09" db="EMBL/GenBank/DDBJ databases">
        <authorList>
            <person name="Sun Q."/>
            <person name="Mori K."/>
        </authorList>
    </citation>
    <scope>NUCLEOTIDE SEQUENCE [LARGE SCALE GENOMIC DNA]</scope>
    <source>
        <strain evidence="13 14">TBRC 5777</strain>
    </source>
</reference>
<feature type="transmembrane region" description="Helical" evidence="12">
    <location>
        <begin position="72"/>
        <end position="90"/>
    </location>
</feature>
<keyword evidence="5 12" id="KW-1133">Transmembrane helix</keyword>
<comment type="caution">
    <text evidence="13">The sequence shown here is derived from an EMBL/GenBank/DDBJ whole genome shotgun (WGS) entry which is preliminary data.</text>
</comment>
<feature type="binding site" evidence="12">
    <location>
        <position position="80"/>
    </location>
    <ligand>
        <name>Na(+)</name>
        <dbReference type="ChEBI" id="CHEBI:29101"/>
        <note>structural</note>
    </ligand>
</feature>
<keyword evidence="12" id="KW-0813">Transport</keyword>
<evidence type="ECO:0000256" key="12">
    <source>
        <dbReference type="HAMAP-Rule" id="MF_00454"/>
    </source>
</evidence>
<evidence type="ECO:0000256" key="5">
    <source>
        <dbReference type="ARBA" id="ARBA00022989"/>
    </source>
</evidence>
<evidence type="ECO:0000256" key="4">
    <source>
        <dbReference type="ARBA" id="ARBA00022692"/>
    </source>
</evidence>
<evidence type="ECO:0000256" key="7">
    <source>
        <dbReference type="ARBA" id="ARBA00023065"/>
    </source>
</evidence>
<dbReference type="EMBL" id="JBHLUN010000008">
    <property type="protein sequence ID" value="MFC0409046.1"/>
    <property type="molecule type" value="Genomic_DNA"/>
</dbReference>
<comment type="activity regulation">
    <text evidence="12">Na(+) is not transported, but it plays an essential structural role and its presence is essential for fluoride channel function.</text>
</comment>
<gene>
    <name evidence="12" type="primary">fluC</name>
    <name evidence="12" type="synonym">crcB</name>
    <name evidence="13" type="ORF">ACFFGY_12355</name>
</gene>
<evidence type="ECO:0000313" key="14">
    <source>
        <dbReference type="Proteomes" id="UP001589865"/>
    </source>
</evidence>
<dbReference type="HAMAP" id="MF_00454">
    <property type="entry name" value="FluC"/>
    <property type="match status" value="1"/>
</dbReference>
<feature type="transmembrane region" description="Helical" evidence="12">
    <location>
        <begin position="43"/>
        <end position="65"/>
    </location>
</feature>
<dbReference type="RefSeq" id="WP_377044797.1">
    <property type="nucleotide sequence ID" value="NZ_JBHLUN010000008.1"/>
</dbReference>
<dbReference type="Pfam" id="PF02537">
    <property type="entry name" value="CRCB"/>
    <property type="match status" value="1"/>
</dbReference>
<evidence type="ECO:0000256" key="6">
    <source>
        <dbReference type="ARBA" id="ARBA00023053"/>
    </source>
</evidence>
<dbReference type="PANTHER" id="PTHR28259:SF1">
    <property type="entry name" value="FLUORIDE EXPORT PROTEIN 1-RELATED"/>
    <property type="match status" value="1"/>
</dbReference>